<sequence>MGRRRFRLADMMPSSWFYKLRDMRRPRGHPPAVASGGTASAMLPSSSPPPPQRGARSATRPASPRRGSVALPHRTSYYYPTRDRELPAPEPRDATEEDRHRQRLPQQQSSPPSCSRMRHRVGAVRVGRGLEALAGAHVDAHQSRRRRDMYVGRDASDEDDDVDEVRRPAAIAPYSVSCKVIASETDIVIDLCSGGTADAERVLPPIVTRPAMREVVRYEVKDRHVVDVADTTPAGGSSASEQGSKSHPRRPSVSVGRRLRTRVNSPRLASTTTRSSRKSSSKPTTTPGASPRKTTTTTPAPPPPPAPLAESFAVVKSSADPRRDFRESMEEMIAEKGIRDAADLEDLLACYLALNAAEHHDLIVEVFEQIWASLAVAGANP</sequence>
<accession>A0A811RXB7</accession>
<name>A0A811RXB7_9POAL</name>
<reference evidence="9" key="1">
    <citation type="submission" date="2020-10" db="EMBL/GenBank/DDBJ databases">
        <authorList>
            <person name="Han B."/>
            <person name="Lu T."/>
            <person name="Zhao Q."/>
            <person name="Huang X."/>
            <person name="Zhao Y."/>
        </authorList>
    </citation>
    <scope>NUCLEOTIDE SEQUENCE</scope>
</reference>
<keyword evidence="2 6" id="KW-0678">Repressor</keyword>
<feature type="compositionally biased region" description="Low complexity" evidence="7">
    <location>
        <begin position="53"/>
        <end position="68"/>
    </location>
</feature>
<dbReference type="InterPro" id="IPR006458">
    <property type="entry name" value="Ovate_C"/>
</dbReference>
<dbReference type="Pfam" id="PF13724">
    <property type="entry name" value="DNA_binding_2"/>
    <property type="match status" value="1"/>
</dbReference>
<feature type="region of interest" description="Disordered" evidence="7">
    <location>
        <begin position="22"/>
        <end position="118"/>
    </location>
</feature>
<evidence type="ECO:0000256" key="1">
    <source>
        <dbReference type="ARBA" id="ARBA00004123"/>
    </source>
</evidence>
<evidence type="ECO:0000256" key="6">
    <source>
        <dbReference type="RuleBase" id="RU367028"/>
    </source>
</evidence>
<feature type="domain" description="OVATE" evidence="8">
    <location>
        <begin position="314"/>
        <end position="373"/>
    </location>
</feature>
<evidence type="ECO:0000259" key="8">
    <source>
        <dbReference type="PROSITE" id="PS51754"/>
    </source>
</evidence>
<gene>
    <name evidence="9" type="ORF">NCGR_LOCUS57612</name>
</gene>
<keyword evidence="3 6" id="KW-0805">Transcription regulation</keyword>
<feature type="compositionally biased region" description="Basic and acidic residues" evidence="7">
    <location>
        <begin position="81"/>
        <end position="100"/>
    </location>
</feature>
<comment type="function">
    <text evidence="6">Transcriptional repressor that regulates multiple aspects of plant growth and development.</text>
</comment>
<dbReference type="OrthoDB" id="1928390at2759"/>
<evidence type="ECO:0000313" key="10">
    <source>
        <dbReference type="Proteomes" id="UP000604825"/>
    </source>
</evidence>
<dbReference type="InterPro" id="IPR025830">
    <property type="entry name" value="DNA_bnd_dom_ovate"/>
</dbReference>
<dbReference type="EMBL" id="CAJGYO010000017">
    <property type="protein sequence ID" value="CAD6333514.1"/>
    <property type="molecule type" value="Genomic_DNA"/>
</dbReference>
<dbReference type="PANTHER" id="PTHR33057:SF231">
    <property type="entry name" value="TRANSCRIPTION REPRESSOR"/>
    <property type="match status" value="1"/>
</dbReference>
<keyword evidence="5 6" id="KW-0539">Nucleus</keyword>
<evidence type="ECO:0000256" key="3">
    <source>
        <dbReference type="ARBA" id="ARBA00023015"/>
    </source>
</evidence>
<feature type="compositionally biased region" description="Polar residues" evidence="7">
    <location>
        <begin position="234"/>
        <end position="245"/>
    </location>
</feature>
<evidence type="ECO:0000256" key="5">
    <source>
        <dbReference type="ARBA" id="ARBA00023242"/>
    </source>
</evidence>
<evidence type="ECO:0000256" key="4">
    <source>
        <dbReference type="ARBA" id="ARBA00023163"/>
    </source>
</evidence>
<proteinExistence type="predicted"/>
<comment type="caution">
    <text evidence="9">The sequence shown here is derived from an EMBL/GenBank/DDBJ whole genome shotgun (WGS) entry which is preliminary data.</text>
</comment>
<organism evidence="9 10">
    <name type="scientific">Miscanthus lutarioriparius</name>
    <dbReference type="NCBI Taxonomy" id="422564"/>
    <lineage>
        <taxon>Eukaryota</taxon>
        <taxon>Viridiplantae</taxon>
        <taxon>Streptophyta</taxon>
        <taxon>Embryophyta</taxon>
        <taxon>Tracheophyta</taxon>
        <taxon>Spermatophyta</taxon>
        <taxon>Magnoliopsida</taxon>
        <taxon>Liliopsida</taxon>
        <taxon>Poales</taxon>
        <taxon>Poaceae</taxon>
        <taxon>PACMAD clade</taxon>
        <taxon>Panicoideae</taxon>
        <taxon>Andropogonodae</taxon>
        <taxon>Andropogoneae</taxon>
        <taxon>Saccharinae</taxon>
        <taxon>Miscanthus</taxon>
    </lineage>
</organism>
<feature type="region of interest" description="Disordered" evidence="7">
    <location>
        <begin position="227"/>
        <end position="308"/>
    </location>
</feature>
<evidence type="ECO:0000313" key="9">
    <source>
        <dbReference type="EMBL" id="CAD6333514.1"/>
    </source>
</evidence>
<comment type="subcellular location">
    <subcellularLocation>
        <location evidence="1 6">Nucleus</location>
    </subcellularLocation>
</comment>
<dbReference type="PROSITE" id="PS51754">
    <property type="entry name" value="OVATE"/>
    <property type="match status" value="1"/>
</dbReference>
<keyword evidence="4 6" id="KW-0804">Transcription</keyword>
<dbReference type="PANTHER" id="PTHR33057">
    <property type="entry name" value="TRANSCRIPTION REPRESSOR OFP7-RELATED"/>
    <property type="match status" value="1"/>
</dbReference>
<dbReference type="Proteomes" id="UP000604825">
    <property type="component" value="Unassembled WGS sequence"/>
</dbReference>
<dbReference type="GO" id="GO:0045892">
    <property type="term" value="P:negative regulation of DNA-templated transcription"/>
    <property type="evidence" value="ECO:0007669"/>
    <property type="project" value="UniProtKB-UniRule"/>
</dbReference>
<dbReference type="GO" id="GO:0003677">
    <property type="term" value="F:DNA binding"/>
    <property type="evidence" value="ECO:0007669"/>
    <property type="project" value="InterPro"/>
</dbReference>
<feature type="compositionally biased region" description="Low complexity" evidence="7">
    <location>
        <begin position="281"/>
        <end position="298"/>
    </location>
</feature>
<evidence type="ECO:0000256" key="7">
    <source>
        <dbReference type="SAM" id="MobiDB-lite"/>
    </source>
</evidence>
<dbReference type="GO" id="GO:0005634">
    <property type="term" value="C:nucleus"/>
    <property type="evidence" value="ECO:0007669"/>
    <property type="project" value="UniProtKB-SubCell"/>
</dbReference>
<evidence type="ECO:0000256" key="2">
    <source>
        <dbReference type="ARBA" id="ARBA00022491"/>
    </source>
</evidence>
<dbReference type="Pfam" id="PF04844">
    <property type="entry name" value="Ovate"/>
    <property type="match status" value="1"/>
</dbReference>
<keyword evidence="10" id="KW-1185">Reference proteome</keyword>
<protein>
    <recommendedName>
        <fullName evidence="6">Transcription repressor</fullName>
    </recommendedName>
    <alternativeName>
        <fullName evidence="6">Ovate family protein</fullName>
    </alternativeName>
</protein>
<feature type="compositionally biased region" description="Low complexity" evidence="7">
    <location>
        <begin position="104"/>
        <end position="115"/>
    </location>
</feature>
<dbReference type="NCBIfam" id="TIGR01568">
    <property type="entry name" value="A_thal_3678"/>
    <property type="match status" value="1"/>
</dbReference>
<dbReference type="InterPro" id="IPR038933">
    <property type="entry name" value="Ovate"/>
</dbReference>
<dbReference type="AlphaFoldDB" id="A0A811RXB7"/>